<dbReference type="InterPro" id="IPR000592">
    <property type="entry name" value="Ribosomal_eS27"/>
</dbReference>
<keyword evidence="7" id="KW-1185">Reference proteome</keyword>
<keyword evidence="3 5" id="KW-0689">Ribosomal protein</keyword>
<dbReference type="OrthoDB" id="47at2759"/>
<dbReference type="InterPro" id="IPR011332">
    <property type="entry name" value="Ribosomal_zn-bd"/>
</dbReference>
<evidence type="ECO:0000256" key="2">
    <source>
        <dbReference type="ARBA" id="ARBA00022833"/>
    </source>
</evidence>
<dbReference type="GO" id="GO:0003735">
    <property type="term" value="F:structural constituent of ribosome"/>
    <property type="evidence" value="ECO:0007669"/>
    <property type="project" value="InterPro"/>
</dbReference>
<dbReference type="PANTHER" id="PTHR11594">
    <property type="entry name" value="40S RIBOSOMAL PROTEIN S27"/>
    <property type="match status" value="1"/>
</dbReference>
<dbReference type="PROSITE" id="PS01168">
    <property type="entry name" value="RIBOSOMAL_S27E"/>
    <property type="match status" value="1"/>
</dbReference>
<dbReference type="GO" id="GO:0008270">
    <property type="term" value="F:zinc ion binding"/>
    <property type="evidence" value="ECO:0007669"/>
    <property type="project" value="UniProtKB-KW"/>
</dbReference>
<accession>A0A8S1JEE5</accession>
<gene>
    <name evidence="6" type="ORF">OSTQU699_LOCUS9455</name>
</gene>
<dbReference type="FunFam" id="2.20.25.100:FF:000001">
    <property type="entry name" value="40S ribosomal protein S27"/>
    <property type="match status" value="1"/>
</dbReference>
<evidence type="ECO:0000313" key="7">
    <source>
        <dbReference type="Proteomes" id="UP000708148"/>
    </source>
</evidence>
<comment type="similarity">
    <text evidence="1 5">Belongs to the eukaryotic ribosomal protein eS27 family.</text>
</comment>
<organism evidence="6 7">
    <name type="scientific">Ostreobium quekettii</name>
    <dbReference type="NCBI Taxonomy" id="121088"/>
    <lineage>
        <taxon>Eukaryota</taxon>
        <taxon>Viridiplantae</taxon>
        <taxon>Chlorophyta</taxon>
        <taxon>core chlorophytes</taxon>
        <taxon>Ulvophyceae</taxon>
        <taxon>TCBD clade</taxon>
        <taxon>Bryopsidales</taxon>
        <taxon>Ostreobineae</taxon>
        <taxon>Ostreobiaceae</taxon>
        <taxon>Ostreobium</taxon>
    </lineage>
</organism>
<dbReference type="Pfam" id="PF01667">
    <property type="entry name" value="Ribosomal_S27e"/>
    <property type="match status" value="1"/>
</dbReference>
<name>A0A8S1JEE5_9CHLO</name>
<dbReference type="GO" id="GO:0006412">
    <property type="term" value="P:translation"/>
    <property type="evidence" value="ECO:0007669"/>
    <property type="project" value="InterPro"/>
</dbReference>
<evidence type="ECO:0000256" key="1">
    <source>
        <dbReference type="ARBA" id="ARBA00010919"/>
    </source>
</evidence>
<sequence length="144" mass="15972">MNPSLCPSGELSRDRLGPRRQVLHSDIDLLNPPAELEKRKHKLKRLVPSPNSFFMDVKCEGCLSITTVFSHSQSVVVCPSCSQILCTPTGGRARLTEGRQPPGRAPAVTQVGIGRQYFRMRVPFHVALGQCRQNAASESCRQCW</sequence>
<dbReference type="GO" id="GO:1990904">
    <property type="term" value="C:ribonucleoprotein complex"/>
    <property type="evidence" value="ECO:0007669"/>
    <property type="project" value="UniProtKB-KW"/>
</dbReference>
<dbReference type="HAMAP" id="MF_00371">
    <property type="entry name" value="Ribosomal_eS27"/>
    <property type="match status" value="1"/>
</dbReference>
<keyword evidence="5" id="KW-0479">Metal-binding</keyword>
<keyword evidence="2 5" id="KW-0862">Zinc</keyword>
<evidence type="ECO:0000313" key="6">
    <source>
        <dbReference type="EMBL" id="CAD7704098.1"/>
    </source>
</evidence>
<dbReference type="AlphaFoldDB" id="A0A8S1JEE5"/>
<comment type="caution">
    <text evidence="6">The sequence shown here is derived from an EMBL/GenBank/DDBJ whole genome shotgun (WGS) entry which is preliminary data.</text>
</comment>
<protein>
    <recommendedName>
        <fullName evidence="5">40S ribosomal protein S27</fullName>
    </recommendedName>
</protein>
<evidence type="ECO:0000256" key="3">
    <source>
        <dbReference type="ARBA" id="ARBA00022980"/>
    </source>
</evidence>
<dbReference type="SUPFAM" id="SSF57829">
    <property type="entry name" value="Zn-binding ribosomal proteins"/>
    <property type="match status" value="1"/>
</dbReference>
<proteinExistence type="inferred from homology"/>
<dbReference type="EMBL" id="CAJHUC010002634">
    <property type="protein sequence ID" value="CAD7704098.1"/>
    <property type="molecule type" value="Genomic_DNA"/>
</dbReference>
<dbReference type="GO" id="GO:0005840">
    <property type="term" value="C:ribosome"/>
    <property type="evidence" value="ECO:0007669"/>
    <property type="project" value="UniProtKB-KW"/>
</dbReference>
<evidence type="ECO:0000256" key="5">
    <source>
        <dbReference type="RuleBase" id="RU000671"/>
    </source>
</evidence>
<keyword evidence="5" id="KW-0863">Zinc-finger</keyword>
<reference evidence="6" key="1">
    <citation type="submission" date="2020-12" db="EMBL/GenBank/DDBJ databases">
        <authorList>
            <person name="Iha C."/>
        </authorList>
    </citation>
    <scope>NUCLEOTIDE SEQUENCE</scope>
</reference>
<dbReference type="Gene3D" id="2.20.25.100">
    <property type="entry name" value="Zn-binding ribosomal proteins"/>
    <property type="match status" value="1"/>
</dbReference>
<keyword evidence="4 5" id="KW-0687">Ribonucleoprotein</keyword>
<evidence type="ECO:0000256" key="4">
    <source>
        <dbReference type="ARBA" id="ARBA00023274"/>
    </source>
</evidence>
<dbReference type="InterPro" id="IPR023407">
    <property type="entry name" value="Ribosomal_eS27_Zn-bd_dom_sf"/>
</dbReference>
<dbReference type="Proteomes" id="UP000708148">
    <property type="component" value="Unassembled WGS sequence"/>
</dbReference>
<comment type="cofactor">
    <cofactor evidence="5">
        <name>Zn(2+)</name>
        <dbReference type="ChEBI" id="CHEBI:29105"/>
    </cofactor>
    <text evidence="5">Binds 1 zinc ion per subunit.</text>
</comment>